<dbReference type="AlphaFoldDB" id="F8KUU7"/>
<dbReference type="STRING" id="765952.PUV_00620"/>
<keyword evidence="2" id="KW-1185">Reference proteome</keyword>
<gene>
    <name evidence="1" type="ordered locus">PUV_00620</name>
</gene>
<accession>F8KUU7</accession>
<organism evidence="1 2">
    <name type="scientific">Parachlamydia acanthamoebae (strain UV7)</name>
    <dbReference type="NCBI Taxonomy" id="765952"/>
    <lineage>
        <taxon>Bacteria</taxon>
        <taxon>Pseudomonadati</taxon>
        <taxon>Chlamydiota</taxon>
        <taxon>Chlamydiia</taxon>
        <taxon>Parachlamydiales</taxon>
        <taxon>Parachlamydiaceae</taxon>
        <taxon>Parachlamydia</taxon>
    </lineage>
</organism>
<dbReference type="KEGG" id="puv:PUV_00620"/>
<reference evidence="1 2" key="2">
    <citation type="journal article" date="2011" name="Mol. Biol. Evol.">
        <title>Unity in variety--the pan-genome of the Chlamydiae.</title>
        <authorList>
            <person name="Collingro A."/>
            <person name="Tischler P."/>
            <person name="Weinmaier T."/>
            <person name="Penz T."/>
            <person name="Heinz E."/>
            <person name="Brunham R.C."/>
            <person name="Read T.D."/>
            <person name="Bavoil P.M."/>
            <person name="Sachse K."/>
            <person name="Kahane S."/>
            <person name="Friedman M.G."/>
            <person name="Rattei T."/>
            <person name="Myers G.S."/>
            <person name="Horn M."/>
        </authorList>
    </citation>
    <scope>NUCLEOTIDE SEQUENCE [LARGE SCALE GENOMIC DNA]</scope>
    <source>
        <strain evidence="2">UV7</strain>
    </source>
</reference>
<evidence type="ECO:0000313" key="1">
    <source>
        <dbReference type="EMBL" id="CCB85012.1"/>
    </source>
</evidence>
<dbReference type="HOGENOM" id="CLU_3366327_0_0_0"/>
<dbReference type="EMBL" id="FR872580">
    <property type="protein sequence ID" value="CCB85012.1"/>
    <property type="molecule type" value="Genomic_DNA"/>
</dbReference>
<protein>
    <submittedName>
        <fullName evidence="1">Uncharacterized protein</fullName>
    </submittedName>
</protein>
<name>F8KUU7_PARAV</name>
<evidence type="ECO:0000313" key="2">
    <source>
        <dbReference type="Proteomes" id="UP000000495"/>
    </source>
</evidence>
<proteinExistence type="predicted"/>
<sequence>MFDKPSRLFFTKVHYSFFGKNVKLNFDGIVQADVS</sequence>
<dbReference type="Proteomes" id="UP000000495">
    <property type="component" value="Chromosome"/>
</dbReference>
<reference key="1">
    <citation type="journal article" date="2011" name="Mol. Biol. Evol.">
        <title>Unity in variety -- the pan-genome of the Chlamydiae.</title>
        <authorList>
            <person name="Collingro A."/>
            <person name="Tischler P."/>
            <person name="Weinmaier T."/>
            <person name="Penz T."/>
            <person name="Heinz E."/>
            <person name="Brunham R.C."/>
            <person name="Read T.D."/>
            <person name="Bavoil P.M."/>
            <person name="Sachse K."/>
            <person name="Kahane S."/>
            <person name="Friedman M.G."/>
            <person name="Rattei T."/>
            <person name="Myers G.S.A."/>
            <person name="Horn M."/>
        </authorList>
    </citation>
    <scope>NUCLEOTIDE SEQUENCE</scope>
    <source>
        <strain>UV7</strain>
    </source>
</reference>